<dbReference type="SUPFAM" id="SSF53756">
    <property type="entry name" value="UDP-Glycosyltransferase/glycogen phosphorylase"/>
    <property type="match status" value="1"/>
</dbReference>
<sequence>MMSLPGIFGSGPGNFPGQSPYLRPDWVGLRHFGELLGPRTVPRVGLVWSGDPRKHHLEANRIDRRRSMHFSTMALLAEVQGVEFFSIQKGGAATQLGEVVTAQPVRDLTGQLGDFADTAALIAQLDLLVTVDTSMAHLAGGLGVPVWLLSRFDGCWRWLLEGTTTEWYPSMKIYRQQTAGDWQPVVEQLRHDLYQFASSPAWATGHS</sequence>
<dbReference type="Pfam" id="PF01075">
    <property type="entry name" value="Glyco_transf_9"/>
    <property type="match status" value="1"/>
</dbReference>
<evidence type="ECO:0008006" key="2">
    <source>
        <dbReference type="Google" id="ProtNLM"/>
    </source>
</evidence>
<proteinExistence type="predicted"/>
<protein>
    <recommendedName>
        <fullName evidence="2">TPR repeat-containing protein</fullName>
    </recommendedName>
</protein>
<dbReference type="EMBL" id="MLJW01008658">
    <property type="protein sequence ID" value="OIQ63833.1"/>
    <property type="molecule type" value="Genomic_DNA"/>
</dbReference>
<comment type="caution">
    <text evidence="1">The sequence shown here is derived from an EMBL/GenBank/DDBJ whole genome shotgun (WGS) entry which is preliminary data.</text>
</comment>
<gene>
    <name evidence="1" type="ORF">GALL_546250</name>
</gene>
<accession>A0A1J5NX66</accession>
<reference evidence="1" key="1">
    <citation type="submission" date="2016-10" db="EMBL/GenBank/DDBJ databases">
        <title>Sequence of Gallionella enrichment culture.</title>
        <authorList>
            <person name="Poehlein A."/>
            <person name="Muehling M."/>
            <person name="Daniel R."/>
        </authorList>
    </citation>
    <scope>NUCLEOTIDE SEQUENCE</scope>
</reference>
<evidence type="ECO:0000313" key="1">
    <source>
        <dbReference type="EMBL" id="OIQ63833.1"/>
    </source>
</evidence>
<dbReference type="GO" id="GO:0016757">
    <property type="term" value="F:glycosyltransferase activity"/>
    <property type="evidence" value="ECO:0007669"/>
    <property type="project" value="InterPro"/>
</dbReference>
<name>A0A1J5NX66_9ZZZZ</name>
<dbReference type="AlphaFoldDB" id="A0A1J5NX66"/>
<dbReference type="Gene3D" id="3.40.50.2000">
    <property type="entry name" value="Glycogen Phosphorylase B"/>
    <property type="match status" value="1"/>
</dbReference>
<dbReference type="InterPro" id="IPR002201">
    <property type="entry name" value="Glyco_trans_9"/>
</dbReference>
<organism evidence="1">
    <name type="scientific">mine drainage metagenome</name>
    <dbReference type="NCBI Taxonomy" id="410659"/>
    <lineage>
        <taxon>unclassified sequences</taxon>
        <taxon>metagenomes</taxon>
        <taxon>ecological metagenomes</taxon>
    </lineage>
</organism>